<reference evidence="7 8" key="1">
    <citation type="submission" date="2019-04" db="EMBL/GenBank/DDBJ databases">
        <title>Genome sequencing of Clostridium botulinum Groups I-IV and Clostridium butyricum.</title>
        <authorList>
            <person name="Brunt J."/>
            <person name="Van Vliet A.H.M."/>
            <person name="Stringer S.C."/>
            <person name="Carter A.T."/>
            <person name="Peck M.W."/>
        </authorList>
    </citation>
    <scope>NUCLEOTIDE SEQUENCE [LARGE SCALE GENOMIC DNA]</scope>
    <source>
        <strain evidence="7 8">IFR 18/094</strain>
    </source>
</reference>
<dbReference type="Proteomes" id="UP000473885">
    <property type="component" value="Unassembled WGS sequence"/>
</dbReference>
<dbReference type="AlphaFoldDB" id="A0A6M0R9E7"/>
<comment type="subcellular location">
    <subcellularLocation>
        <location evidence="1">Membrane</location>
        <topology evidence="1">Multi-pass membrane protein</topology>
    </subcellularLocation>
</comment>
<accession>A0A6M0R9E7</accession>
<evidence type="ECO:0000256" key="1">
    <source>
        <dbReference type="ARBA" id="ARBA00004141"/>
    </source>
</evidence>
<evidence type="ECO:0000259" key="6">
    <source>
        <dbReference type="Pfam" id="PF04893"/>
    </source>
</evidence>
<evidence type="ECO:0000256" key="2">
    <source>
        <dbReference type="ARBA" id="ARBA00022692"/>
    </source>
</evidence>
<keyword evidence="2 5" id="KW-0812">Transmembrane</keyword>
<evidence type="ECO:0000256" key="4">
    <source>
        <dbReference type="ARBA" id="ARBA00023136"/>
    </source>
</evidence>
<evidence type="ECO:0000256" key="5">
    <source>
        <dbReference type="SAM" id="Phobius"/>
    </source>
</evidence>
<evidence type="ECO:0000313" key="8">
    <source>
        <dbReference type="Proteomes" id="UP000473885"/>
    </source>
</evidence>
<keyword evidence="4 5" id="KW-0472">Membrane</keyword>
<feature type="transmembrane region" description="Helical" evidence="5">
    <location>
        <begin position="176"/>
        <end position="198"/>
    </location>
</feature>
<organism evidence="7 8">
    <name type="scientific">Clostridium niameyense</name>
    <dbReference type="NCBI Taxonomy" id="1622073"/>
    <lineage>
        <taxon>Bacteria</taxon>
        <taxon>Bacillati</taxon>
        <taxon>Bacillota</taxon>
        <taxon>Clostridia</taxon>
        <taxon>Eubacteriales</taxon>
        <taxon>Clostridiaceae</taxon>
        <taxon>Clostridium</taxon>
    </lineage>
</organism>
<sequence length="229" mass="25571">MEENQTNTIEKLTFKEKVTYFFKSPSKLFKATATEKPKIWPLLLFVSLCTLINALAFSSTSKTVRDELIKKSTKGMDIKTAEITKNIMTKIMSPTYHCISSLVGVIIGTFFIAFLIFILFKICKTHINYKQTVFICLVSSVATSIGLVFKAIYMFISKRPVGVEAITNPSVKSALMSSLDIFSIWYYVILGIGIYTVGKTSKRKATIITIILAAITVGFTLLSVKSKMH</sequence>
<keyword evidence="8" id="KW-1185">Reference proteome</keyword>
<comment type="caution">
    <text evidence="7">The sequence shown here is derived from an EMBL/GenBank/DDBJ whole genome shotgun (WGS) entry which is preliminary data.</text>
</comment>
<dbReference type="GO" id="GO:0016020">
    <property type="term" value="C:membrane"/>
    <property type="evidence" value="ECO:0007669"/>
    <property type="project" value="UniProtKB-SubCell"/>
</dbReference>
<feature type="transmembrane region" description="Helical" evidence="5">
    <location>
        <begin position="132"/>
        <end position="156"/>
    </location>
</feature>
<feature type="transmembrane region" description="Helical" evidence="5">
    <location>
        <begin position="39"/>
        <end position="58"/>
    </location>
</feature>
<evidence type="ECO:0000313" key="7">
    <source>
        <dbReference type="EMBL" id="NEZ46881.1"/>
    </source>
</evidence>
<protein>
    <submittedName>
        <fullName evidence="7">YIP1 family protein</fullName>
    </submittedName>
</protein>
<proteinExistence type="predicted"/>
<dbReference type="Pfam" id="PF04893">
    <property type="entry name" value="Yip1"/>
    <property type="match status" value="1"/>
</dbReference>
<feature type="transmembrane region" description="Helical" evidence="5">
    <location>
        <begin position="99"/>
        <end position="120"/>
    </location>
</feature>
<dbReference type="RefSeq" id="WP_163249054.1">
    <property type="nucleotide sequence ID" value="NZ_SXDP01000004.1"/>
</dbReference>
<dbReference type="EMBL" id="SXDP01000004">
    <property type="protein sequence ID" value="NEZ46881.1"/>
    <property type="molecule type" value="Genomic_DNA"/>
</dbReference>
<dbReference type="InterPro" id="IPR006977">
    <property type="entry name" value="Yip1_dom"/>
</dbReference>
<keyword evidence="3 5" id="KW-1133">Transmembrane helix</keyword>
<name>A0A6M0R9E7_9CLOT</name>
<feature type="transmembrane region" description="Helical" evidence="5">
    <location>
        <begin position="205"/>
        <end position="224"/>
    </location>
</feature>
<feature type="domain" description="Yip1" evidence="6">
    <location>
        <begin position="22"/>
        <end position="220"/>
    </location>
</feature>
<gene>
    <name evidence="7" type="ORF">FDF74_06590</name>
</gene>
<evidence type="ECO:0000256" key="3">
    <source>
        <dbReference type="ARBA" id="ARBA00022989"/>
    </source>
</evidence>